<comment type="caution">
    <text evidence="8">The sequence shown here is derived from an EMBL/GenBank/DDBJ whole genome shotgun (WGS) entry which is preliminary data.</text>
</comment>
<evidence type="ECO:0000256" key="6">
    <source>
        <dbReference type="SAM" id="MobiDB-lite"/>
    </source>
</evidence>
<sequence>MAAKTSKQAAHSAGKRAPADRNANPASCRQKLYYHARDVLDKLLAHSGSIKGLTVGNQQVPSFQRRPLYALVCETLKYHRALYTIVTRAGLVPTDTSDSLDPKVVGPSPSGPGELGASLTLAMVLTHDLLFKSSAGGLRAISRTKLAKQMDSYRPALKRELQRLIEERGAKSKAELIEVVDGTTTDEIERYVRVNLLRTSVDKVIKAFQTKEFELKDSGARLNDTRQMSRDSHLQDGIRLPPKTDLQAHPLYESGALILQDKASCFPATVLAPEPGSRVIDACAAPGNKTSHLASLMGNVGQIFAIDADPKRLATLVRLTGRAGCRIIEPYCTNFLHVDPYSLPFAHVDYILLDPSCSGSGMAHNRLDHLVDQFVGDADERAGNPQLDQAARLAGLAAFQVQMLTHAMSFPRVKRIVYSTCSIHAIENEAVVARCLAINPGFRLAPRARSLPTWPRRGIPGSVPHIEVELPEGVEEHESGSLPLSLTDDQADCLIRCSAAEDRTHGFFVAHFERVADVEELPAGEDKTLPPSQLTPFTEGAGNRKRRASVKATSGAGIVAADQPEADGKEVAGGKGNKPTAKQATAGIKRKNRGKDTPQQNSKRSVRKPVTS</sequence>
<comment type="caution">
    <text evidence="5">Lacks conserved residue(s) required for the propagation of feature annotation.</text>
</comment>
<dbReference type="OrthoDB" id="435282at2759"/>
<feature type="domain" description="SAM-dependent MTase RsmB/NOP-type" evidence="7">
    <location>
        <begin position="180"/>
        <end position="515"/>
    </location>
</feature>
<feature type="region of interest" description="Disordered" evidence="6">
    <location>
        <begin position="1"/>
        <end position="24"/>
    </location>
</feature>
<dbReference type="PANTHER" id="PTHR22807">
    <property type="entry name" value="NOP2 YEAST -RELATED NOL1/NOP2/FMU SUN DOMAIN-CONTAINING"/>
    <property type="match status" value="1"/>
</dbReference>
<gene>
    <name evidence="8" type="ORF">IWQ60_008128</name>
</gene>
<evidence type="ECO:0000256" key="3">
    <source>
        <dbReference type="ARBA" id="ARBA00022691"/>
    </source>
</evidence>
<dbReference type="InterPro" id="IPR023267">
    <property type="entry name" value="RCMT"/>
</dbReference>
<dbReference type="PROSITE" id="PS51686">
    <property type="entry name" value="SAM_MT_RSMB_NOP"/>
    <property type="match status" value="1"/>
</dbReference>
<evidence type="ECO:0000259" key="7">
    <source>
        <dbReference type="PROSITE" id="PS51686"/>
    </source>
</evidence>
<feature type="active site" description="Nucleophile" evidence="5">
    <location>
        <position position="421"/>
    </location>
</feature>
<evidence type="ECO:0000256" key="4">
    <source>
        <dbReference type="ARBA" id="ARBA00022884"/>
    </source>
</evidence>
<feature type="region of interest" description="Disordered" evidence="6">
    <location>
        <begin position="522"/>
        <end position="612"/>
    </location>
</feature>
<keyword evidence="1 5" id="KW-0489">Methyltransferase</keyword>
<dbReference type="Proteomes" id="UP001150569">
    <property type="component" value="Unassembled WGS sequence"/>
</dbReference>
<feature type="binding site" evidence="5">
    <location>
        <position position="354"/>
    </location>
    <ligand>
        <name>S-adenosyl-L-methionine</name>
        <dbReference type="ChEBI" id="CHEBI:59789"/>
    </ligand>
</feature>
<keyword evidence="4 5" id="KW-0694">RNA-binding</keyword>
<reference evidence="8" key="1">
    <citation type="submission" date="2022-07" db="EMBL/GenBank/DDBJ databases">
        <title>Phylogenomic reconstructions and comparative analyses of Kickxellomycotina fungi.</title>
        <authorList>
            <person name="Reynolds N.K."/>
            <person name="Stajich J.E."/>
            <person name="Barry K."/>
            <person name="Grigoriev I.V."/>
            <person name="Crous P."/>
            <person name="Smith M.E."/>
        </authorList>
    </citation>
    <scope>NUCLEOTIDE SEQUENCE</scope>
    <source>
        <strain evidence="8">RSA 861</strain>
    </source>
</reference>
<name>A0A9W8DMB7_9FUNG</name>
<dbReference type="InterPro" id="IPR001678">
    <property type="entry name" value="MeTrfase_RsmB-F_NOP2_dom"/>
</dbReference>
<evidence type="ECO:0000256" key="1">
    <source>
        <dbReference type="ARBA" id="ARBA00022603"/>
    </source>
</evidence>
<organism evidence="8 9">
    <name type="scientific">Tieghemiomyces parasiticus</name>
    <dbReference type="NCBI Taxonomy" id="78921"/>
    <lineage>
        <taxon>Eukaryota</taxon>
        <taxon>Fungi</taxon>
        <taxon>Fungi incertae sedis</taxon>
        <taxon>Zoopagomycota</taxon>
        <taxon>Kickxellomycotina</taxon>
        <taxon>Dimargaritomycetes</taxon>
        <taxon>Dimargaritales</taxon>
        <taxon>Dimargaritaceae</taxon>
        <taxon>Tieghemiomyces</taxon>
    </lineage>
</organism>
<dbReference type="CDD" id="cd02440">
    <property type="entry name" value="AdoMet_MTases"/>
    <property type="match status" value="1"/>
</dbReference>
<accession>A0A9W8DMB7</accession>
<protein>
    <recommendedName>
        <fullName evidence="7">SAM-dependent MTase RsmB/NOP-type domain-containing protein</fullName>
    </recommendedName>
</protein>
<dbReference type="EMBL" id="JANBPT010000587">
    <property type="protein sequence ID" value="KAJ1916358.1"/>
    <property type="molecule type" value="Genomic_DNA"/>
</dbReference>
<proteinExistence type="inferred from homology"/>
<dbReference type="Gene3D" id="3.30.70.1170">
    <property type="entry name" value="Sun protein, domain 3"/>
    <property type="match status" value="1"/>
</dbReference>
<evidence type="ECO:0000256" key="5">
    <source>
        <dbReference type="PROSITE-ProRule" id="PRU01023"/>
    </source>
</evidence>
<dbReference type="GO" id="GO:0005730">
    <property type="term" value="C:nucleolus"/>
    <property type="evidence" value="ECO:0007669"/>
    <property type="project" value="TreeGrafter"/>
</dbReference>
<dbReference type="InterPro" id="IPR048889">
    <property type="entry name" value="NSUN5_RCM1_N"/>
</dbReference>
<comment type="similarity">
    <text evidence="5">Belongs to the class I-like SAM-binding methyltransferase superfamily. RsmB/NOP family.</text>
</comment>
<feature type="binding site" evidence="5">
    <location>
        <begin position="283"/>
        <end position="289"/>
    </location>
    <ligand>
        <name>S-adenosyl-L-methionine</name>
        <dbReference type="ChEBI" id="CHEBI:59789"/>
    </ligand>
</feature>
<dbReference type="InterPro" id="IPR049561">
    <property type="entry name" value="NSUN5_7_fdxn-like"/>
</dbReference>
<dbReference type="SUPFAM" id="SSF53335">
    <property type="entry name" value="S-adenosyl-L-methionine-dependent methyltransferases"/>
    <property type="match status" value="1"/>
</dbReference>
<dbReference type="Pfam" id="PF01189">
    <property type="entry name" value="Methyltr_RsmB-F"/>
    <property type="match status" value="1"/>
</dbReference>
<feature type="binding site" evidence="5">
    <location>
        <position position="307"/>
    </location>
    <ligand>
        <name>S-adenosyl-L-methionine</name>
        <dbReference type="ChEBI" id="CHEBI:59789"/>
    </ligand>
</feature>
<dbReference type="GO" id="GO:0008173">
    <property type="term" value="F:RNA methyltransferase activity"/>
    <property type="evidence" value="ECO:0007669"/>
    <property type="project" value="InterPro"/>
</dbReference>
<dbReference type="InterPro" id="IPR029063">
    <property type="entry name" value="SAM-dependent_MTases_sf"/>
</dbReference>
<keyword evidence="3 5" id="KW-0949">S-adenosyl-L-methionine</keyword>
<evidence type="ECO:0000313" key="9">
    <source>
        <dbReference type="Proteomes" id="UP001150569"/>
    </source>
</evidence>
<dbReference type="PANTHER" id="PTHR22807:SF4">
    <property type="entry name" value="28S RRNA (CYTOSINE-C(5))-METHYLTRANSFERASE"/>
    <property type="match status" value="1"/>
</dbReference>
<dbReference type="Pfam" id="PF21153">
    <property type="entry name" value="NSUN5_N"/>
    <property type="match status" value="1"/>
</dbReference>
<keyword evidence="2 5" id="KW-0808">Transferase</keyword>
<evidence type="ECO:0000256" key="2">
    <source>
        <dbReference type="ARBA" id="ARBA00022679"/>
    </source>
</evidence>
<dbReference type="InterPro" id="IPR049560">
    <property type="entry name" value="MeTrfase_RsmB-F_NOP2_cat"/>
</dbReference>
<dbReference type="AlphaFoldDB" id="A0A9W8DMB7"/>
<dbReference type="GO" id="GO:0070475">
    <property type="term" value="P:rRNA base methylation"/>
    <property type="evidence" value="ECO:0007669"/>
    <property type="project" value="TreeGrafter"/>
</dbReference>
<dbReference type="PRINTS" id="PR02008">
    <property type="entry name" value="RCMTFAMILY"/>
</dbReference>
<dbReference type="Pfam" id="PF21148">
    <property type="entry name" value="NSUN5_fdxn-like"/>
    <property type="match status" value="1"/>
</dbReference>
<dbReference type="GO" id="GO:0003723">
    <property type="term" value="F:RNA binding"/>
    <property type="evidence" value="ECO:0007669"/>
    <property type="project" value="UniProtKB-UniRule"/>
</dbReference>
<dbReference type="Gene3D" id="3.40.50.150">
    <property type="entry name" value="Vaccinia Virus protein VP39"/>
    <property type="match status" value="1"/>
</dbReference>
<keyword evidence="9" id="KW-1185">Reference proteome</keyword>
<evidence type="ECO:0000313" key="8">
    <source>
        <dbReference type="EMBL" id="KAJ1916358.1"/>
    </source>
</evidence>